<sequence>MYDYNKFNYSELVGASVTYTLVGINDPTQTLSVHFTGIDSYAPPQSFLVYGSALETFYAGMRIDHATTTTIERYDFSNLTRLEGSAS</sequence>
<dbReference type="PATRIC" id="fig|1291734.4.peg.1460"/>
<gene>
    <name evidence="1" type="ORF">FD02_GL001419</name>
</gene>
<evidence type="ECO:0000313" key="1">
    <source>
        <dbReference type="EMBL" id="KRK74095.1"/>
    </source>
</evidence>
<keyword evidence="2" id="KW-1185">Reference proteome</keyword>
<proteinExistence type="predicted"/>
<dbReference type="STRING" id="1291734.FD02_GL001419"/>
<comment type="caution">
    <text evidence="1">The sequence shown here is derived from an EMBL/GenBank/DDBJ whole genome shotgun (WGS) entry which is preliminary data.</text>
</comment>
<organism evidence="1 2">
    <name type="scientific">Lacticaseibacillus nasuensis JCM 17158</name>
    <dbReference type="NCBI Taxonomy" id="1291734"/>
    <lineage>
        <taxon>Bacteria</taxon>
        <taxon>Bacillati</taxon>
        <taxon>Bacillota</taxon>
        <taxon>Bacilli</taxon>
        <taxon>Lactobacillales</taxon>
        <taxon>Lactobacillaceae</taxon>
        <taxon>Lacticaseibacillus</taxon>
    </lineage>
</organism>
<dbReference type="EMBL" id="AZDJ01000002">
    <property type="protein sequence ID" value="KRK74095.1"/>
    <property type="molecule type" value="Genomic_DNA"/>
</dbReference>
<accession>A0A0R1JS32</accession>
<protein>
    <submittedName>
        <fullName evidence="1">Uncharacterized protein</fullName>
    </submittedName>
</protein>
<dbReference type="OrthoDB" id="6624781at2"/>
<evidence type="ECO:0000313" key="2">
    <source>
        <dbReference type="Proteomes" id="UP000051804"/>
    </source>
</evidence>
<dbReference type="RefSeq" id="WP_054723687.1">
    <property type="nucleotide sequence ID" value="NZ_AZDJ01000002.1"/>
</dbReference>
<name>A0A0R1JS32_9LACO</name>
<dbReference type="Proteomes" id="UP000051804">
    <property type="component" value="Unassembled WGS sequence"/>
</dbReference>
<reference evidence="1 2" key="1">
    <citation type="journal article" date="2015" name="Genome Announc.">
        <title>Expanding the biotechnology potential of lactobacilli through comparative genomics of 213 strains and associated genera.</title>
        <authorList>
            <person name="Sun Z."/>
            <person name="Harris H.M."/>
            <person name="McCann A."/>
            <person name="Guo C."/>
            <person name="Argimon S."/>
            <person name="Zhang W."/>
            <person name="Yang X."/>
            <person name="Jeffery I.B."/>
            <person name="Cooney J.C."/>
            <person name="Kagawa T.F."/>
            <person name="Liu W."/>
            <person name="Song Y."/>
            <person name="Salvetti E."/>
            <person name="Wrobel A."/>
            <person name="Rasinkangas P."/>
            <person name="Parkhill J."/>
            <person name="Rea M.C."/>
            <person name="O'Sullivan O."/>
            <person name="Ritari J."/>
            <person name="Douillard F.P."/>
            <person name="Paul Ross R."/>
            <person name="Yang R."/>
            <person name="Briner A.E."/>
            <person name="Felis G.E."/>
            <person name="de Vos W.M."/>
            <person name="Barrangou R."/>
            <person name="Klaenhammer T.R."/>
            <person name="Caufield P.W."/>
            <person name="Cui Y."/>
            <person name="Zhang H."/>
            <person name="O'Toole P.W."/>
        </authorList>
    </citation>
    <scope>NUCLEOTIDE SEQUENCE [LARGE SCALE GENOMIC DNA]</scope>
    <source>
        <strain evidence="1 2">JCM 17158</strain>
    </source>
</reference>
<dbReference type="AlphaFoldDB" id="A0A0R1JS32"/>